<evidence type="ECO:0000256" key="4">
    <source>
        <dbReference type="ARBA" id="ARBA00022816"/>
    </source>
</evidence>
<accession>A0AA38VSD6</accession>
<dbReference type="InterPro" id="IPR037665">
    <property type="entry name" value="Nucleoporin_S59-like"/>
</dbReference>
<keyword evidence="5" id="KW-0653">Protein transport</keyword>
<proteinExistence type="inferred from homology"/>
<evidence type="ECO:0000313" key="10">
    <source>
        <dbReference type="EMBL" id="KAJ9536842.1"/>
    </source>
</evidence>
<evidence type="ECO:0000256" key="8">
    <source>
        <dbReference type="ARBA" id="ARBA00023242"/>
    </source>
</evidence>
<name>A0AA38VSD6_9ASTR</name>
<comment type="caution">
    <text evidence="10">The sequence shown here is derived from an EMBL/GenBank/DDBJ whole genome shotgun (WGS) entry which is preliminary data.</text>
</comment>
<dbReference type="GO" id="GO:0000973">
    <property type="term" value="P:post-transcriptional tethering of RNA polymerase II gene DNA at nuclear periphery"/>
    <property type="evidence" value="ECO:0007669"/>
    <property type="project" value="TreeGrafter"/>
</dbReference>
<dbReference type="GO" id="GO:0051028">
    <property type="term" value="P:mRNA transport"/>
    <property type="evidence" value="ECO:0007669"/>
    <property type="project" value="UniProtKB-KW"/>
</dbReference>
<dbReference type="GO" id="GO:0006405">
    <property type="term" value="P:RNA export from nucleus"/>
    <property type="evidence" value="ECO:0007669"/>
    <property type="project" value="TreeGrafter"/>
</dbReference>
<dbReference type="PROSITE" id="PS51434">
    <property type="entry name" value="NUP_C"/>
    <property type="match status" value="1"/>
</dbReference>
<evidence type="ECO:0000256" key="2">
    <source>
        <dbReference type="ARBA" id="ARBA00008926"/>
    </source>
</evidence>
<dbReference type="Gene3D" id="3.30.1610.10">
    <property type="entry name" value="Peptidase S59, nucleoporin"/>
    <property type="match status" value="1"/>
</dbReference>
<keyword evidence="4" id="KW-0509">mRNA transport</keyword>
<keyword evidence="6" id="KW-0811">Translocation</keyword>
<dbReference type="GO" id="GO:0034398">
    <property type="term" value="P:telomere tethering at nuclear periphery"/>
    <property type="evidence" value="ECO:0007669"/>
    <property type="project" value="TreeGrafter"/>
</dbReference>
<protein>
    <recommendedName>
        <fullName evidence="9">Peptidase S59 domain-containing protein</fullName>
    </recommendedName>
</protein>
<comment type="similarity">
    <text evidence="2">Belongs to the nucleoporin GLFG family.</text>
</comment>
<dbReference type="SUPFAM" id="SSF82215">
    <property type="entry name" value="C-terminal autoproteolytic domain of nucleoporin nup98"/>
    <property type="match status" value="1"/>
</dbReference>
<evidence type="ECO:0000256" key="7">
    <source>
        <dbReference type="ARBA" id="ARBA00023132"/>
    </source>
</evidence>
<dbReference type="InterPro" id="IPR007230">
    <property type="entry name" value="Nup98_auto-Pept-S59_dom"/>
</dbReference>
<evidence type="ECO:0000259" key="9">
    <source>
        <dbReference type="PROSITE" id="PS51434"/>
    </source>
</evidence>
<comment type="subcellular location">
    <subcellularLocation>
        <location evidence="1">Nucleus</location>
        <location evidence="1">Nuclear pore complex</location>
    </subcellularLocation>
</comment>
<evidence type="ECO:0000256" key="1">
    <source>
        <dbReference type="ARBA" id="ARBA00004567"/>
    </source>
</evidence>
<dbReference type="GO" id="GO:0044614">
    <property type="term" value="C:nuclear pore cytoplasmic filaments"/>
    <property type="evidence" value="ECO:0007669"/>
    <property type="project" value="TreeGrafter"/>
</dbReference>
<evidence type="ECO:0000313" key="11">
    <source>
        <dbReference type="Proteomes" id="UP001172457"/>
    </source>
</evidence>
<keyword evidence="8" id="KW-0539">Nucleus</keyword>
<dbReference type="InterPro" id="IPR036903">
    <property type="entry name" value="Nup98_auto-Pept-S59_dom_sf"/>
</dbReference>
<keyword evidence="7" id="KW-0906">Nuclear pore complex</keyword>
<dbReference type="PANTHER" id="PTHR23198">
    <property type="entry name" value="NUCLEOPORIN"/>
    <property type="match status" value="1"/>
</dbReference>
<evidence type="ECO:0000256" key="6">
    <source>
        <dbReference type="ARBA" id="ARBA00023010"/>
    </source>
</evidence>
<dbReference type="GO" id="GO:0008139">
    <property type="term" value="F:nuclear localization sequence binding"/>
    <property type="evidence" value="ECO:0007669"/>
    <property type="project" value="TreeGrafter"/>
</dbReference>
<keyword evidence="11" id="KW-1185">Reference proteome</keyword>
<dbReference type="AlphaFoldDB" id="A0AA38VSD6"/>
<keyword evidence="3" id="KW-0813">Transport</keyword>
<reference evidence="10" key="1">
    <citation type="submission" date="2023-03" db="EMBL/GenBank/DDBJ databases">
        <title>Chromosome-scale reference genome and RAD-based genetic map of yellow starthistle (Centaurea solstitialis) reveal putative structural variation and QTLs associated with invader traits.</title>
        <authorList>
            <person name="Reatini B."/>
            <person name="Cang F.A."/>
            <person name="Jiang Q."/>
            <person name="Mckibben M.T.W."/>
            <person name="Barker M.S."/>
            <person name="Rieseberg L.H."/>
            <person name="Dlugosch K.M."/>
        </authorList>
    </citation>
    <scope>NUCLEOTIDE SEQUENCE</scope>
    <source>
        <strain evidence="10">CAN-66</strain>
        <tissue evidence="10">Leaf</tissue>
    </source>
</reference>
<evidence type="ECO:0000256" key="3">
    <source>
        <dbReference type="ARBA" id="ARBA00022448"/>
    </source>
</evidence>
<dbReference type="PANTHER" id="PTHR23198:SF6">
    <property type="entry name" value="NUCLEAR PORE COMPLEX PROTEIN NUP98-NUP96"/>
    <property type="match status" value="1"/>
</dbReference>
<dbReference type="EMBL" id="JARYMX010000008">
    <property type="protein sequence ID" value="KAJ9536842.1"/>
    <property type="molecule type" value="Genomic_DNA"/>
</dbReference>
<dbReference type="Proteomes" id="UP001172457">
    <property type="component" value="Chromosome 8"/>
</dbReference>
<dbReference type="Pfam" id="PF04096">
    <property type="entry name" value="Nucleoporin2"/>
    <property type="match status" value="1"/>
</dbReference>
<evidence type="ECO:0000256" key="5">
    <source>
        <dbReference type="ARBA" id="ARBA00022927"/>
    </source>
</evidence>
<feature type="domain" description="Peptidase S59" evidence="9">
    <location>
        <begin position="48"/>
        <end position="177"/>
    </location>
</feature>
<dbReference type="GO" id="GO:0006606">
    <property type="term" value="P:protein import into nucleus"/>
    <property type="evidence" value="ECO:0007669"/>
    <property type="project" value="TreeGrafter"/>
</dbReference>
<sequence>MAEAFAPFGYVWIQIGVEHVRVPAGDRRSSQVADDDSNIEALMPKLRHSYYYTKPTIEELAAKERVEPGYCRRGIRNFVVGRDGVGSIRFLRPLDLRRLDFESFFMFDDDGRFMCHFEKHSFIFGFWMTAEITLLVKEEIDDVQTLITKTTSDSENGLKFASYDPINGEVKFWVRYDSTLGKIRFFKPNSTSRMVRLLCCLP</sequence>
<gene>
    <name evidence="10" type="ORF">OSB04_029575</name>
</gene>
<organism evidence="10 11">
    <name type="scientific">Centaurea solstitialis</name>
    <name type="common">yellow star-thistle</name>
    <dbReference type="NCBI Taxonomy" id="347529"/>
    <lineage>
        <taxon>Eukaryota</taxon>
        <taxon>Viridiplantae</taxon>
        <taxon>Streptophyta</taxon>
        <taxon>Embryophyta</taxon>
        <taxon>Tracheophyta</taxon>
        <taxon>Spermatophyta</taxon>
        <taxon>Magnoliopsida</taxon>
        <taxon>eudicotyledons</taxon>
        <taxon>Gunneridae</taxon>
        <taxon>Pentapetalae</taxon>
        <taxon>asterids</taxon>
        <taxon>campanulids</taxon>
        <taxon>Asterales</taxon>
        <taxon>Asteraceae</taxon>
        <taxon>Carduoideae</taxon>
        <taxon>Cardueae</taxon>
        <taxon>Centaureinae</taxon>
        <taxon>Centaurea</taxon>
    </lineage>
</organism>
<dbReference type="GO" id="GO:0017056">
    <property type="term" value="F:structural constituent of nuclear pore"/>
    <property type="evidence" value="ECO:0007669"/>
    <property type="project" value="InterPro"/>
</dbReference>
<dbReference type="GO" id="GO:0003723">
    <property type="term" value="F:RNA binding"/>
    <property type="evidence" value="ECO:0007669"/>
    <property type="project" value="TreeGrafter"/>
</dbReference>